<accession>A0A6A4R9J3</accession>
<reference evidence="1 2" key="1">
    <citation type="submission" date="2019-12" db="EMBL/GenBank/DDBJ databases">
        <authorList>
            <person name="Zhang Y.-J."/>
        </authorList>
    </citation>
    <scope>NUCLEOTIDE SEQUENCE [LARGE SCALE GENOMIC DNA]</scope>
    <source>
        <strain evidence="1 2">H18S-6</strain>
    </source>
</reference>
<dbReference type="RefSeq" id="WP_158981849.1">
    <property type="nucleotide sequence ID" value="NZ_WSFO01000029.1"/>
</dbReference>
<name>A0A6A4R9J3_9RHOB</name>
<evidence type="ECO:0000313" key="2">
    <source>
        <dbReference type="Proteomes" id="UP000441586"/>
    </source>
</evidence>
<proteinExistence type="predicted"/>
<sequence>MIGMDRNTGRTIDGWQQFVSRATQVLTTPVGGREHRRRFGSRVPELLGRLTSDEVLILAQGRAIAAFYEPINGITDFQPTRCVASRHATGLRLAFEGTWLNRRVTFEVAV</sequence>
<evidence type="ECO:0000313" key="1">
    <source>
        <dbReference type="EMBL" id="KAE9624490.1"/>
    </source>
</evidence>
<organism evidence="1 2">
    <name type="scientific">Parasedimentitalea maritima</name>
    <dbReference type="NCBI Taxonomy" id="2578117"/>
    <lineage>
        <taxon>Bacteria</taxon>
        <taxon>Pseudomonadati</taxon>
        <taxon>Pseudomonadota</taxon>
        <taxon>Alphaproteobacteria</taxon>
        <taxon>Rhodobacterales</taxon>
        <taxon>Paracoccaceae</taxon>
        <taxon>Parasedimentitalea</taxon>
    </lineage>
</organism>
<protein>
    <submittedName>
        <fullName evidence="1">Phage baseplate protein</fullName>
    </submittedName>
</protein>
<gene>
    <name evidence="1" type="ORF">GP644_23340</name>
</gene>
<dbReference type="EMBL" id="WSFO01000029">
    <property type="protein sequence ID" value="KAE9624490.1"/>
    <property type="molecule type" value="Genomic_DNA"/>
</dbReference>
<dbReference type="Proteomes" id="UP000441586">
    <property type="component" value="Unassembled WGS sequence"/>
</dbReference>
<comment type="caution">
    <text evidence="1">The sequence shown here is derived from an EMBL/GenBank/DDBJ whole genome shotgun (WGS) entry which is preliminary data.</text>
</comment>
<dbReference type="AlphaFoldDB" id="A0A6A4R9J3"/>
<dbReference type="SUPFAM" id="SSF160719">
    <property type="entry name" value="gpW/gp25-like"/>
    <property type="match status" value="1"/>
</dbReference>